<protein>
    <submittedName>
        <fullName evidence="6">Capsular polysaccharide biosynthesis protein</fullName>
    </submittedName>
</protein>
<dbReference type="STRING" id="1279009.ADICEAN_04020"/>
<keyword evidence="2" id="KW-0808">Transferase</keyword>
<dbReference type="PANTHER" id="PTHR20961">
    <property type="entry name" value="GLYCOSYLTRANSFERASE"/>
    <property type="match status" value="1"/>
</dbReference>
<keyword evidence="1" id="KW-0328">Glycosyltransferase</keyword>
<gene>
    <name evidence="6" type="ORF">ADICEAN_04020</name>
</gene>
<evidence type="ECO:0000259" key="5">
    <source>
        <dbReference type="Pfam" id="PF04577"/>
    </source>
</evidence>
<dbReference type="InterPro" id="IPR049625">
    <property type="entry name" value="Glyco_transf_61_cat"/>
</dbReference>
<evidence type="ECO:0000256" key="2">
    <source>
        <dbReference type="ARBA" id="ARBA00022679"/>
    </source>
</evidence>
<dbReference type="AlphaFoldDB" id="M7MWR8"/>
<reference evidence="6 7" key="1">
    <citation type="journal article" date="2013" name="Genome Announc.">
        <title>Draft Genome Sequence of Cesiribacter andamanensis Strain AMV16T, Isolated from a Soil Sample from a Mud Volcano in the Andaman Islands, India.</title>
        <authorList>
            <person name="Shivaji S."/>
            <person name="Ara S."/>
            <person name="Begum Z."/>
            <person name="Srinivas T.N."/>
            <person name="Singh A."/>
            <person name="Kumar Pinnaka A."/>
        </authorList>
    </citation>
    <scope>NUCLEOTIDE SEQUENCE [LARGE SCALE GENOMIC DNA]</scope>
    <source>
        <strain evidence="6 7">AMV16</strain>
    </source>
</reference>
<evidence type="ECO:0000313" key="7">
    <source>
        <dbReference type="Proteomes" id="UP000011910"/>
    </source>
</evidence>
<dbReference type="Proteomes" id="UP000011910">
    <property type="component" value="Unassembled WGS sequence"/>
</dbReference>
<dbReference type="OrthoDB" id="1156086at2"/>
<evidence type="ECO:0000256" key="3">
    <source>
        <dbReference type="ARBA" id="ARBA00023180"/>
    </source>
</evidence>
<name>M7MWR8_9BACT</name>
<evidence type="ECO:0000313" key="6">
    <source>
        <dbReference type="EMBL" id="EMR00858.1"/>
    </source>
</evidence>
<keyword evidence="3" id="KW-0325">Glycoprotein</keyword>
<comment type="caution">
    <text evidence="6">The sequence shown here is derived from an EMBL/GenBank/DDBJ whole genome shotgun (WGS) entry which is preliminary data.</text>
</comment>
<dbReference type="GO" id="GO:0016757">
    <property type="term" value="F:glycosyltransferase activity"/>
    <property type="evidence" value="ECO:0007669"/>
    <property type="project" value="UniProtKB-KW"/>
</dbReference>
<keyword evidence="7" id="KW-1185">Reference proteome</keyword>
<dbReference type="Pfam" id="PF04577">
    <property type="entry name" value="Glyco_transf_61"/>
    <property type="match status" value="1"/>
</dbReference>
<dbReference type="RefSeq" id="WP_009197395.1">
    <property type="nucleotide sequence ID" value="NZ_AODQ01000176.1"/>
</dbReference>
<feature type="domain" description="Glycosyltransferase 61 catalytic" evidence="5">
    <location>
        <begin position="143"/>
        <end position="337"/>
    </location>
</feature>
<evidence type="ECO:0000256" key="4">
    <source>
        <dbReference type="SAM" id="MobiDB-lite"/>
    </source>
</evidence>
<accession>M7MWR8</accession>
<proteinExistence type="predicted"/>
<dbReference type="EMBL" id="AODQ01000176">
    <property type="protein sequence ID" value="EMR00858.1"/>
    <property type="molecule type" value="Genomic_DNA"/>
</dbReference>
<evidence type="ECO:0000256" key="1">
    <source>
        <dbReference type="ARBA" id="ARBA00022676"/>
    </source>
</evidence>
<feature type="compositionally biased region" description="Gly residues" evidence="4">
    <location>
        <begin position="420"/>
        <end position="434"/>
    </location>
</feature>
<organism evidence="6 7">
    <name type="scientific">Cesiribacter andamanensis AMV16</name>
    <dbReference type="NCBI Taxonomy" id="1279009"/>
    <lineage>
        <taxon>Bacteria</taxon>
        <taxon>Pseudomonadati</taxon>
        <taxon>Bacteroidota</taxon>
        <taxon>Cytophagia</taxon>
        <taxon>Cytophagales</taxon>
        <taxon>Cesiribacteraceae</taxon>
        <taxon>Cesiribacter</taxon>
    </lineage>
</organism>
<sequence>MKKAAVVAAVRDAFYKQLEAIGRRLPPWTHTRLEVVAPPLLQLKVQQPLNLASLPASFAGHFIAVKHVPERRIFKLQGVWVSSEAVVFKWGKIFVPSLCSPEALPRHQRGQLMAQQWLSPVSPLSSGLPPAALVHDEWSARNYYHWMIEALPRLLLVLQTHPESALLVPDPAPAFVHRSLELLGVRNWHPLPRNTSNAMHVGRLLLPELVYYYEEHENARLSQLARLAEQQRPATAPAPLQEELIVAVRRQLLARHSPPARPWRRIYASRAGQKTRRLVNEAALLPLLRQWGFEVVCFEQLSFDQQLQLMQESELLLGLHGANLVNMLFLPQGARVLEMMNQQHFNEAYYLLASSLGLPYYAIPCQMVAEATEAATSRARLNDADVAVDLQLIEKTLQECLGPVPHQSPHTGGTTLSGSPAGGGSAPEGGLPQG</sequence>
<dbReference type="InterPro" id="IPR007657">
    <property type="entry name" value="Glycosyltransferase_61"/>
</dbReference>
<dbReference type="eggNOG" id="COG4421">
    <property type="taxonomic scope" value="Bacteria"/>
</dbReference>
<feature type="region of interest" description="Disordered" evidence="4">
    <location>
        <begin position="402"/>
        <end position="434"/>
    </location>
</feature>